<feature type="transmembrane region" description="Helical" evidence="1">
    <location>
        <begin position="79"/>
        <end position="100"/>
    </location>
</feature>
<sequence>VSSLTFPQYVQIAHSTAMQNELKAELLDLNTMTNYKPNTYVPQQNDIQNEYSHSETEVEVVRVPVLIQEHRKTVSLCGIVLRILFGIIGMLAITSVFLIWDNAFCLISPSNHTLSFSEQSATNLKNDHNFLAPGYYPSYFSNTSDLAEYFIHTPTEEETPDVFKFKLLLNYTTNANQSKYTTVTGLKLASHESAFKVSIINQDRKKFRFNPQWFGYDFYEKYGVSQQSGLQPMWIANLNEVTEGRAGGDFCRSNYSVELRFPLSIVPAVLIRQTTLANVTVENLQKADVTLDNSSPFQLLLRQTNFLNLTLPKLSSMEVKIERHSKNFVFLRLSQEFFFEGVVVDSKWSLQSFKALQPVQYDEIQIQFTDENEAIQLFYQDDDAKQIYYHVPNMQNITFDYSHLGAGKNCSINKDELKINCGVNQK</sequence>
<name>A0A146K9G5_9EUKA</name>
<organism evidence="2">
    <name type="scientific">Trepomonas sp. PC1</name>
    <dbReference type="NCBI Taxonomy" id="1076344"/>
    <lineage>
        <taxon>Eukaryota</taxon>
        <taxon>Metamonada</taxon>
        <taxon>Diplomonadida</taxon>
        <taxon>Hexamitidae</taxon>
        <taxon>Hexamitinae</taxon>
        <taxon>Trepomonas</taxon>
    </lineage>
</organism>
<keyword evidence="1" id="KW-1133">Transmembrane helix</keyword>
<feature type="non-terminal residue" evidence="2">
    <location>
        <position position="1"/>
    </location>
</feature>
<protein>
    <submittedName>
        <fullName evidence="2">Uncharacterized protein</fullName>
    </submittedName>
</protein>
<accession>A0A146K9G5</accession>
<evidence type="ECO:0000313" key="2">
    <source>
        <dbReference type="EMBL" id="JAP92978.1"/>
    </source>
</evidence>
<proteinExistence type="predicted"/>
<keyword evidence="1" id="KW-0472">Membrane</keyword>
<gene>
    <name evidence="2" type="ORF">TPC1_14905</name>
</gene>
<dbReference type="AlphaFoldDB" id="A0A146K9G5"/>
<reference evidence="2" key="1">
    <citation type="submission" date="2015-07" db="EMBL/GenBank/DDBJ databases">
        <title>Adaptation to a free-living lifestyle via gene acquisitions in the diplomonad Trepomonas sp. PC1.</title>
        <authorList>
            <person name="Xu F."/>
            <person name="Jerlstrom-Hultqvist J."/>
            <person name="Kolisko M."/>
            <person name="Simpson A.G.B."/>
            <person name="Roger A.J."/>
            <person name="Svard S.G."/>
            <person name="Andersson J.O."/>
        </authorList>
    </citation>
    <scope>NUCLEOTIDE SEQUENCE</scope>
    <source>
        <strain evidence="2">PC1</strain>
    </source>
</reference>
<dbReference type="EMBL" id="GDID01003628">
    <property type="protein sequence ID" value="JAP92978.1"/>
    <property type="molecule type" value="Transcribed_RNA"/>
</dbReference>
<keyword evidence="1" id="KW-0812">Transmembrane</keyword>
<evidence type="ECO:0000256" key="1">
    <source>
        <dbReference type="SAM" id="Phobius"/>
    </source>
</evidence>